<accession>A0A975I7E2</accession>
<evidence type="ECO:0000259" key="3">
    <source>
        <dbReference type="Pfam" id="PF13403"/>
    </source>
</evidence>
<dbReference type="SUPFAM" id="SSF51294">
    <property type="entry name" value="Hedgehog/intein (Hint) domain"/>
    <property type="match status" value="1"/>
</dbReference>
<dbReference type="Pfam" id="PF13403">
    <property type="entry name" value="Hint_2"/>
    <property type="match status" value="1"/>
</dbReference>
<proteinExistence type="predicted"/>
<dbReference type="PRINTS" id="PR00313">
    <property type="entry name" value="CABNDNGRPT"/>
</dbReference>
<name>A0A975I7E2_9RHOB</name>
<dbReference type="InterPro" id="IPR036844">
    <property type="entry name" value="Hint_dom_sf"/>
</dbReference>
<dbReference type="PANTHER" id="PTHR38340">
    <property type="entry name" value="S-LAYER PROTEIN"/>
    <property type="match status" value="1"/>
</dbReference>
<keyword evidence="2" id="KW-0964">Secreted</keyword>
<dbReference type="InterPro" id="IPR050557">
    <property type="entry name" value="RTX_toxin/Mannuronan_C5-epim"/>
</dbReference>
<sequence>MPVVNTLDWSTASANGSYQIGAAGEEIGVTIATTTNINGRTAAVDTRGTPSEEGLWVSGLSEPVTTELTFDSPTANVSFELFDVDQGASWDDMVTVIAYDIDGNPVEVQFSDLDGLHTVTGSVVDADGAASAGVETTGADDSVTVTIPGPVSRIEVIFDNGESSTTTGSIGLSDITFSPAPDGIVEGDDTANVIDTAYLLDPEGDMVTDSDTVIHAGGGDDSVESGEGNDTILGGAGNDTIKGDAGNDSIDGGTGSDSIEAGFGDDTIIGGEGDDTANGHYGDDILDGGLGNDSIRGSWGNDTLYSGGTGEGDDFIWGGWGDDRIIMEEGFGNDTILGDTEDEVYGDTLDLTGVTSDLTVDMTSSAAGTGTVSDGTSTANYTDIEHIELGAGTDTIVLADGSGSDRVTGFTTPTDNGDGTYTSGDMLDVSALTNDGGSTPVTYEDVTVTTDGDGNAVLTFPGGENLTLVGVSAADVSSNEALMAMGFPAPPDGIVSGTGGDDLINYAFVDADGDAIDANDARLPGFTGDDDYIQAGAGDDTVDAGAGNDSVEGGIGADGLYGDAGNDHLLGEDGDDTLVGGTGNDTLDGGIGADFIDGGADRDLFVNVNSGDEIVGGETGDDYDTLDLTGAGPLSIAYSPGTTEDGVVTFLDAHGNPTGTLEFSGIEHIVPCFTPGTMIATVNGLRPVEHLDVGDQVFTRDHGVQEIRWIGHKNVSAKTLTEASFLAPIRIKKGALGNDLPERDMLLSPNHRVMVSAPDLEMMFGQSEVLVAAKHLTRMKGIRRVRANEVTYIHLMFDRHEIIWSDGIWSESFQPGSMALAGLETAQRDEIFALFPELATQKSPAYRAARRILRKHEAALLPRGQG</sequence>
<dbReference type="Gene3D" id="2.150.10.10">
    <property type="entry name" value="Serralysin-like metalloprotease, C-terminal"/>
    <property type="match status" value="2"/>
</dbReference>
<dbReference type="Gene3D" id="2.170.16.10">
    <property type="entry name" value="Hedgehog/Intein (Hint) domain"/>
    <property type="match status" value="1"/>
</dbReference>
<protein>
    <submittedName>
        <fullName evidence="4">Hint domain-containing protein</fullName>
    </submittedName>
</protein>
<organism evidence="4 5">
    <name type="scientific">Cognatishimia activa</name>
    <dbReference type="NCBI Taxonomy" id="1715691"/>
    <lineage>
        <taxon>Bacteria</taxon>
        <taxon>Pseudomonadati</taxon>
        <taxon>Pseudomonadota</taxon>
        <taxon>Alphaproteobacteria</taxon>
        <taxon>Rhodobacterales</taxon>
        <taxon>Paracoccaceae</taxon>
        <taxon>Cognatishimia</taxon>
    </lineage>
</organism>
<dbReference type="InterPro" id="IPR018511">
    <property type="entry name" value="Hemolysin-typ_Ca-bd_CS"/>
</dbReference>
<reference evidence="4" key="1">
    <citation type="submission" date="2020-07" db="EMBL/GenBank/DDBJ databases">
        <title>Genome sequences of bacteria associated with the marine, planktonic diatom Thalassiosira profunda strain ECT2AJA-044.</title>
        <authorList>
            <person name="Gargas C.B."/>
            <person name="Roberts W.R."/>
            <person name="Alverson A.J."/>
        </authorList>
    </citation>
    <scope>NUCLEOTIDE SEQUENCE</scope>
    <source>
        <strain evidence="4">ECT2AJA-044</strain>
    </source>
</reference>
<dbReference type="Pfam" id="PF00353">
    <property type="entry name" value="HemolysinCabind"/>
    <property type="match status" value="6"/>
</dbReference>
<evidence type="ECO:0000256" key="1">
    <source>
        <dbReference type="ARBA" id="ARBA00004613"/>
    </source>
</evidence>
<evidence type="ECO:0000256" key="2">
    <source>
        <dbReference type="ARBA" id="ARBA00022525"/>
    </source>
</evidence>
<evidence type="ECO:0000313" key="4">
    <source>
        <dbReference type="EMBL" id="QTN35830.1"/>
    </source>
</evidence>
<dbReference type="GO" id="GO:0005509">
    <property type="term" value="F:calcium ion binding"/>
    <property type="evidence" value="ECO:0007669"/>
    <property type="project" value="InterPro"/>
</dbReference>
<dbReference type="Proteomes" id="UP000665026">
    <property type="component" value="Chromosome"/>
</dbReference>
<dbReference type="PROSITE" id="PS00330">
    <property type="entry name" value="HEMOLYSIN_CALCIUM"/>
    <property type="match status" value="5"/>
</dbReference>
<dbReference type="AlphaFoldDB" id="A0A975I7E2"/>
<dbReference type="InterPro" id="IPR001343">
    <property type="entry name" value="Hemolysn_Ca-bd"/>
</dbReference>
<dbReference type="EMBL" id="CP060010">
    <property type="protein sequence ID" value="QTN35830.1"/>
    <property type="molecule type" value="Genomic_DNA"/>
</dbReference>
<dbReference type="RefSeq" id="WP_209356533.1">
    <property type="nucleotide sequence ID" value="NZ_CP060010.1"/>
</dbReference>
<evidence type="ECO:0000313" key="5">
    <source>
        <dbReference type="Proteomes" id="UP000665026"/>
    </source>
</evidence>
<dbReference type="SUPFAM" id="SSF51120">
    <property type="entry name" value="beta-Roll"/>
    <property type="match status" value="2"/>
</dbReference>
<dbReference type="GO" id="GO:0005576">
    <property type="term" value="C:extracellular region"/>
    <property type="evidence" value="ECO:0007669"/>
    <property type="project" value="UniProtKB-SubCell"/>
</dbReference>
<dbReference type="KEGG" id="cact:HZ995_15395"/>
<dbReference type="InterPro" id="IPR028992">
    <property type="entry name" value="Hedgehog/Intein_dom"/>
</dbReference>
<dbReference type="InterPro" id="IPR011049">
    <property type="entry name" value="Serralysin-like_metalloprot_C"/>
</dbReference>
<gene>
    <name evidence="4" type="ORF">HZ995_15395</name>
</gene>
<feature type="domain" description="Hedgehog/Intein (Hint)" evidence="3">
    <location>
        <begin position="671"/>
        <end position="816"/>
    </location>
</feature>
<dbReference type="PANTHER" id="PTHR38340:SF1">
    <property type="entry name" value="S-LAYER PROTEIN"/>
    <property type="match status" value="1"/>
</dbReference>
<comment type="subcellular location">
    <subcellularLocation>
        <location evidence="1">Secreted</location>
    </subcellularLocation>
</comment>